<proteinExistence type="predicted"/>
<accession>A0AAN9FBP6</accession>
<name>A0AAN9FBP6_CROPI</name>
<feature type="compositionally biased region" description="Polar residues" evidence="1">
    <location>
        <begin position="12"/>
        <end position="24"/>
    </location>
</feature>
<reference evidence="2 3" key="1">
    <citation type="submission" date="2024-01" db="EMBL/GenBank/DDBJ databases">
        <title>The genomes of 5 underutilized Papilionoideae crops provide insights into root nodulation and disease resistanc.</title>
        <authorList>
            <person name="Yuan L."/>
        </authorList>
    </citation>
    <scope>NUCLEOTIDE SEQUENCE [LARGE SCALE GENOMIC DNA]</scope>
    <source>
        <strain evidence="2">ZHUSHIDOU_FW_LH</strain>
        <tissue evidence="2">Leaf</tissue>
    </source>
</reference>
<feature type="region of interest" description="Disordered" evidence="1">
    <location>
        <begin position="1"/>
        <end position="30"/>
    </location>
</feature>
<feature type="region of interest" description="Disordered" evidence="1">
    <location>
        <begin position="180"/>
        <end position="207"/>
    </location>
</feature>
<dbReference type="EMBL" id="JAYWIO010000003">
    <property type="protein sequence ID" value="KAK7273452.1"/>
    <property type="molecule type" value="Genomic_DNA"/>
</dbReference>
<evidence type="ECO:0000313" key="3">
    <source>
        <dbReference type="Proteomes" id="UP001372338"/>
    </source>
</evidence>
<dbReference type="Proteomes" id="UP001372338">
    <property type="component" value="Unassembled WGS sequence"/>
</dbReference>
<comment type="caution">
    <text evidence="2">The sequence shown here is derived from an EMBL/GenBank/DDBJ whole genome shotgun (WGS) entry which is preliminary data.</text>
</comment>
<organism evidence="2 3">
    <name type="scientific">Crotalaria pallida</name>
    <name type="common">Smooth rattlebox</name>
    <name type="synonym">Crotalaria striata</name>
    <dbReference type="NCBI Taxonomy" id="3830"/>
    <lineage>
        <taxon>Eukaryota</taxon>
        <taxon>Viridiplantae</taxon>
        <taxon>Streptophyta</taxon>
        <taxon>Embryophyta</taxon>
        <taxon>Tracheophyta</taxon>
        <taxon>Spermatophyta</taxon>
        <taxon>Magnoliopsida</taxon>
        <taxon>eudicotyledons</taxon>
        <taxon>Gunneridae</taxon>
        <taxon>Pentapetalae</taxon>
        <taxon>rosids</taxon>
        <taxon>fabids</taxon>
        <taxon>Fabales</taxon>
        <taxon>Fabaceae</taxon>
        <taxon>Papilionoideae</taxon>
        <taxon>50 kb inversion clade</taxon>
        <taxon>genistoids sensu lato</taxon>
        <taxon>core genistoids</taxon>
        <taxon>Crotalarieae</taxon>
        <taxon>Crotalaria</taxon>
    </lineage>
</organism>
<evidence type="ECO:0000313" key="2">
    <source>
        <dbReference type="EMBL" id="KAK7273452.1"/>
    </source>
</evidence>
<protein>
    <submittedName>
        <fullName evidence="2">Uncharacterized protein</fullName>
    </submittedName>
</protein>
<sequence length="215" mass="23842">MARKKGRPPKSPSTHLSSPSNTIPKNLDLENLDEDDIEDIDALSPKKAASILEKLGALRAKIKGKAVIVEEEEGINNEVSNKKTPIRQAPGPDGLGGSYTHLSKLHPAIDHEMEVVLWDEGCMDSEENRVTHSTRQKPCCCSNYDSDYTRNLKVPAKFVAKGSRGHCSSIPDRHAHVASECSDDSLNDEITDKPSSSDQSEPEYGYRNMHHMKYF</sequence>
<dbReference type="AlphaFoldDB" id="A0AAN9FBP6"/>
<evidence type="ECO:0000256" key="1">
    <source>
        <dbReference type="SAM" id="MobiDB-lite"/>
    </source>
</evidence>
<gene>
    <name evidence="2" type="ORF">RIF29_14502</name>
</gene>
<keyword evidence="3" id="KW-1185">Reference proteome</keyword>